<dbReference type="InterPro" id="IPR001128">
    <property type="entry name" value="Cyt_P450"/>
</dbReference>
<comment type="caution">
    <text evidence="3">The sequence shown here is derived from an EMBL/GenBank/DDBJ whole genome shotgun (WGS) entry which is preliminary data.</text>
</comment>
<dbReference type="EMBL" id="BAAANN010000021">
    <property type="protein sequence ID" value="GAA1971191.1"/>
    <property type="molecule type" value="Genomic_DNA"/>
</dbReference>
<name>A0ABP5CZ83_9PSEU</name>
<dbReference type="SUPFAM" id="SSF48264">
    <property type="entry name" value="Cytochrome P450"/>
    <property type="match status" value="1"/>
</dbReference>
<accession>A0ABP5CZ83</accession>
<keyword evidence="4" id="KW-1185">Reference proteome</keyword>
<dbReference type="Gene3D" id="1.10.630.10">
    <property type="entry name" value="Cytochrome P450"/>
    <property type="match status" value="1"/>
</dbReference>
<organism evidence="3 4">
    <name type="scientific">Amycolatopsis minnesotensis</name>
    <dbReference type="NCBI Taxonomy" id="337894"/>
    <lineage>
        <taxon>Bacteria</taxon>
        <taxon>Bacillati</taxon>
        <taxon>Actinomycetota</taxon>
        <taxon>Actinomycetes</taxon>
        <taxon>Pseudonocardiales</taxon>
        <taxon>Pseudonocardiaceae</taxon>
        <taxon>Amycolatopsis</taxon>
    </lineage>
</organism>
<dbReference type="InterPro" id="IPR017972">
    <property type="entry name" value="Cyt_P450_CS"/>
</dbReference>
<proteinExistence type="inferred from homology"/>
<comment type="similarity">
    <text evidence="1 2">Belongs to the cytochrome P450 family.</text>
</comment>
<dbReference type="RefSeq" id="WP_344423977.1">
    <property type="nucleotide sequence ID" value="NZ_BAAANN010000021.1"/>
</dbReference>
<sequence length="412" mass="45246">MSSAPVDLASPSMIADPFAEFSRIRELGPLVDAELPGVGTVRLVTRYEDVKSVLSDTRFVVNVANVPGGEVEDLTTQSLRARNFPPEYDRYLLASILDADGADHTRLRRLVSRAFTVRRIADLRPRVAELTEQLLDRMEAAADGGEADLLAEFAYPLPITVICELVGIPEADRSHWRDWSSAMASPTGEGAGEAMREIVGYCKDLIERRRGEPADDLTSALVEAQGNDQLSEDELITFILALVLAGHETTANLIANGTFALLTHPDQFALLRENPELAPRATQELLRYCSPILGTKMRYATEDVELAGELIRKGEAVMAVPAGANHDPRRFPEPGKLDITRESDGPRETHVAFSHGIHYCLGAALARQEGEVAFAALTRRYPGLRLAVAPEDVERPDIPTVWRLTALPVRLR</sequence>
<keyword evidence="2" id="KW-0560">Oxidoreductase</keyword>
<protein>
    <submittedName>
        <fullName evidence="3">Cytochrome P450</fullName>
    </submittedName>
</protein>
<dbReference type="PANTHER" id="PTHR46696">
    <property type="entry name" value="P450, PUTATIVE (EUROFUNG)-RELATED"/>
    <property type="match status" value="1"/>
</dbReference>
<reference evidence="4" key="1">
    <citation type="journal article" date="2019" name="Int. J. Syst. Evol. Microbiol.">
        <title>The Global Catalogue of Microorganisms (GCM) 10K type strain sequencing project: providing services to taxonomists for standard genome sequencing and annotation.</title>
        <authorList>
            <consortium name="The Broad Institute Genomics Platform"/>
            <consortium name="The Broad Institute Genome Sequencing Center for Infectious Disease"/>
            <person name="Wu L."/>
            <person name="Ma J."/>
        </authorList>
    </citation>
    <scope>NUCLEOTIDE SEQUENCE [LARGE SCALE GENOMIC DNA]</scope>
    <source>
        <strain evidence="4">JCM 14545</strain>
    </source>
</reference>
<dbReference type="PANTHER" id="PTHR46696:SF1">
    <property type="entry name" value="CYTOCHROME P450 YJIB-RELATED"/>
    <property type="match status" value="1"/>
</dbReference>
<keyword evidence="2" id="KW-0479">Metal-binding</keyword>
<gene>
    <name evidence="3" type="ORF">GCM10009754_51660</name>
</gene>
<keyword evidence="2" id="KW-0408">Iron</keyword>
<dbReference type="PRINTS" id="PR00359">
    <property type="entry name" value="BP450"/>
</dbReference>
<evidence type="ECO:0000256" key="1">
    <source>
        <dbReference type="ARBA" id="ARBA00010617"/>
    </source>
</evidence>
<dbReference type="CDD" id="cd11029">
    <property type="entry name" value="CYP107-like"/>
    <property type="match status" value="1"/>
</dbReference>
<evidence type="ECO:0000256" key="2">
    <source>
        <dbReference type="RuleBase" id="RU000461"/>
    </source>
</evidence>
<dbReference type="InterPro" id="IPR002397">
    <property type="entry name" value="Cyt_P450_B"/>
</dbReference>
<dbReference type="Pfam" id="PF00067">
    <property type="entry name" value="p450"/>
    <property type="match status" value="1"/>
</dbReference>
<dbReference type="InterPro" id="IPR036396">
    <property type="entry name" value="Cyt_P450_sf"/>
</dbReference>
<dbReference type="PROSITE" id="PS00086">
    <property type="entry name" value="CYTOCHROME_P450"/>
    <property type="match status" value="1"/>
</dbReference>
<evidence type="ECO:0000313" key="3">
    <source>
        <dbReference type="EMBL" id="GAA1971191.1"/>
    </source>
</evidence>
<evidence type="ECO:0000313" key="4">
    <source>
        <dbReference type="Proteomes" id="UP001501116"/>
    </source>
</evidence>
<keyword evidence="2" id="KW-0349">Heme</keyword>
<keyword evidence="2" id="KW-0503">Monooxygenase</keyword>
<dbReference type="Proteomes" id="UP001501116">
    <property type="component" value="Unassembled WGS sequence"/>
</dbReference>